<dbReference type="Pfam" id="PF04203">
    <property type="entry name" value="Sortase"/>
    <property type="match status" value="1"/>
</dbReference>
<dbReference type="InterPro" id="IPR042007">
    <property type="entry name" value="Sortase_A"/>
</dbReference>
<dbReference type="CDD" id="cd06165">
    <property type="entry name" value="Sortase_A"/>
    <property type="match status" value="1"/>
</dbReference>
<dbReference type="InterPro" id="IPR005754">
    <property type="entry name" value="Sortase"/>
</dbReference>
<dbReference type="EMBL" id="AZDJ01000030">
    <property type="protein sequence ID" value="KRK70915.1"/>
    <property type="molecule type" value="Genomic_DNA"/>
</dbReference>
<feature type="active site" description="Acyl-thioester intermediate" evidence="4">
    <location>
        <position position="201"/>
    </location>
</feature>
<dbReference type="InterPro" id="IPR023365">
    <property type="entry name" value="Sortase_dom-sf"/>
</dbReference>
<dbReference type="STRING" id="1291734.FD02_GL000096"/>
<comment type="caution">
    <text evidence="5">The sequence shown here is derived from an EMBL/GenBank/DDBJ whole genome shotgun (WGS) entry which is preliminary data.</text>
</comment>
<dbReference type="AlphaFoldDB" id="A0A0R1JP44"/>
<keyword evidence="1" id="KW-0645">Protease</keyword>
<keyword evidence="2" id="KW-0378">Hydrolase</keyword>
<dbReference type="PATRIC" id="fig|1291734.4.peg.104"/>
<evidence type="ECO:0000313" key="5">
    <source>
        <dbReference type="EMBL" id="KRK70915.1"/>
    </source>
</evidence>
<keyword evidence="6" id="KW-1185">Reference proteome</keyword>
<evidence type="ECO:0000256" key="3">
    <source>
        <dbReference type="ARBA" id="ARBA00022807"/>
    </source>
</evidence>
<evidence type="ECO:0000313" key="6">
    <source>
        <dbReference type="Proteomes" id="UP000051804"/>
    </source>
</evidence>
<evidence type="ECO:0000256" key="2">
    <source>
        <dbReference type="ARBA" id="ARBA00022801"/>
    </source>
</evidence>
<feature type="active site" description="Proton donor/acceptor" evidence="4">
    <location>
        <position position="139"/>
    </location>
</feature>
<dbReference type="NCBIfam" id="TIGR01076">
    <property type="entry name" value="sortase_fam"/>
    <property type="match status" value="1"/>
</dbReference>
<reference evidence="5 6" key="1">
    <citation type="journal article" date="2015" name="Genome Announc.">
        <title>Expanding the biotechnology potential of lactobacilli through comparative genomics of 213 strains and associated genera.</title>
        <authorList>
            <person name="Sun Z."/>
            <person name="Harris H.M."/>
            <person name="McCann A."/>
            <person name="Guo C."/>
            <person name="Argimon S."/>
            <person name="Zhang W."/>
            <person name="Yang X."/>
            <person name="Jeffery I.B."/>
            <person name="Cooney J.C."/>
            <person name="Kagawa T.F."/>
            <person name="Liu W."/>
            <person name="Song Y."/>
            <person name="Salvetti E."/>
            <person name="Wrobel A."/>
            <person name="Rasinkangas P."/>
            <person name="Parkhill J."/>
            <person name="Rea M.C."/>
            <person name="O'Sullivan O."/>
            <person name="Ritari J."/>
            <person name="Douillard F.P."/>
            <person name="Paul Ross R."/>
            <person name="Yang R."/>
            <person name="Briner A.E."/>
            <person name="Felis G.E."/>
            <person name="de Vos W.M."/>
            <person name="Barrangou R."/>
            <person name="Klaenhammer T.R."/>
            <person name="Caufield P.W."/>
            <person name="Cui Y."/>
            <person name="Zhang H."/>
            <person name="O'Toole P.W."/>
        </authorList>
    </citation>
    <scope>NUCLEOTIDE SEQUENCE [LARGE SCALE GENOMIC DNA]</scope>
    <source>
        <strain evidence="5 6">JCM 17158</strain>
    </source>
</reference>
<dbReference type="SUPFAM" id="SSF63817">
    <property type="entry name" value="Sortase"/>
    <property type="match status" value="1"/>
</dbReference>
<organism evidence="5 6">
    <name type="scientific">Lacticaseibacillus nasuensis JCM 17158</name>
    <dbReference type="NCBI Taxonomy" id="1291734"/>
    <lineage>
        <taxon>Bacteria</taxon>
        <taxon>Bacillati</taxon>
        <taxon>Bacillota</taxon>
        <taxon>Bacilli</taxon>
        <taxon>Lactobacillales</taxon>
        <taxon>Lactobacillaceae</taxon>
        <taxon>Lacticaseibacillus</taxon>
    </lineage>
</organism>
<sequence>MAKQKGTKSPHRGRVWAWRIFLTLGLLIGLALVFNEPIKLWVVDLLGNRASQHLDADTIKQNEKVKGSFDFDAVNALDLTTVGKAAGANLKPIGMIAVPSVKMKLPIFKGLANSNLSAGAGTMKPDQKMGEGNYALAGHYMTNKGILFSPLKGVTRGDNVYITDLTKVYTYKVTSKAVIYESHVEVIDDVPGKKLITLITCASATEGETNRIFIRGALTSAKPITAQTEKLFK</sequence>
<dbReference type="GO" id="GO:0008234">
    <property type="term" value="F:cysteine-type peptidase activity"/>
    <property type="evidence" value="ECO:0007669"/>
    <property type="project" value="UniProtKB-KW"/>
</dbReference>
<name>A0A0R1JP44_9LACO</name>
<dbReference type="OrthoDB" id="1648028at2"/>
<gene>
    <name evidence="5" type="ORF">FD02_GL000096</name>
</gene>
<dbReference type="GO" id="GO:0006508">
    <property type="term" value="P:proteolysis"/>
    <property type="evidence" value="ECO:0007669"/>
    <property type="project" value="UniProtKB-KW"/>
</dbReference>
<keyword evidence="3" id="KW-0788">Thiol protease</keyword>
<protein>
    <submittedName>
        <fullName evidence="5">Sortase A</fullName>
    </submittedName>
</protein>
<dbReference type="Proteomes" id="UP000051804">
    <property type="component" value="Unassembled WGS sequence"/>
</dbReference>
<proteinExistence type="predicted"/>
<evidence type="ECO:0000256" key="4">
    <source>
        <dbReference type="PIRSR" id="PIRSR605754-1"/>
    </source>
</evidence>
<dbReference type="Gene3D" id="2.40.260.10">
    <property type="entry name" value="Sortase"/>
    <property type="match status" value="1"/>
</dbReference>
<evidence type="ECO:0000256" key="1">
    <source>
        <dbReference type="ARBA" id="ARBA00022670"/>
    </source>
</evidence>
<dbReference type="RefSeq" id="WP_054721808.1">
    <property type="nucleotide sequence ID" value="NZ_AZDJ01000030.1"/>
</dbReference>
<accession>A0A0R1JP44</accession>